<dbReference type="PROSITE" id="PS51037">
    <property type="entry name" value="YEATS"/>
    <property type="match status" value="1"/>
</dbReference>
<feature type="region of interest" description="Disordered" evidence="3">
    <location>
        <begin position="232"/>
        <end position="256"/>
    </location>
</feature>
<evidence type="ECO:0000313" key="5">
    <source>
        <dbReference type="EMBL" id="KAG8454733.1"/>
    </source>
</evidence>
<evidence type="ECO:0000256" key="2">
    <source>
        <dbReference type="PROSITE-ProRule" id="PRU00376"/>
    </source>
</evidence>
<dbReference type="Gene3D" id="2.60.40.1970">
    <property type="entry name" value="YEATS domain"/>
    <property type="match status" value="1"/>
</dbReference>
<accession>A0A8T2KEH1</accession>
<dbReference type="EMBL" id="JAACNH010000001">
    <property type="protein sequence ID" value="KAG8454733.1"/>
    <property type="molecule type" value="Genomic_DNA"/>
</dbReference>
<feature type="domain" description="YEATS" evidence="4">
    <location>
        <begin position="1"/>
        <end position="138"/>
    </location>
</feature>
<dbReference type="Pfam" id="PF03366">
    <property type="entry name" value="YEATS"/>
    <property type="match status" value="1"/>
</dbReference>
<keyword evidence="1 2" id="KW-0539">Nucleus</keyword>
<dbReference type="InterPro" id="IPR052790">
    <property type="entry name" value="YEATS_domain"/>
</dbReference>
<protein>
    <recommendedName>
        <fullName evidence="4">YEATS domain-containing protein</fullName>
    </recommendedName>
</protein>
<dbReference type="GO" id="GO:0045893">
    <property type="term" value="P:positive regulation of DNA-templated transcription"/>
    <property type="evidence" value="ECO:0007669"/>
    <property type="project" value="TreeGrafter"/>
</dbReference>
<dbReference type="Proteomes" id="UP000812440">
    <property type="component" value="Chromosome 1"/>
</dbReference>
<dbReference type="CDD" id="cd16906">
    <property type="entry name" value="YEATS_AF-9_like"/>
    <property type="match status" value="1"/>
</dbReference>
<keyword evidence="6" id="KW-1185">Reference proteome</keyword>
<evidence type="ECO:0000313" key="6">
    <source>
        <dbReference type="Proteomes" id="UP000812440"/>
    </source>
</evidence>
<evidence type="ECO:0000256" key="1">
    <source>
        <dbReference type="ARBA" id="ARBA00023242"/>
    </source>
</evidence>
<feature type="region of interest" description="Disordered" evidence="3">
    <location>
        <begin position="160"/>
        <end position="192"/>
    </location>
</feature>
<comment type="caution">
    <text evidence="5">The sequence shown here is derived from an EMBL/GenBank/DDBJ whole genome shotgun (WGS) entry which is preliminary data.</text>
</comment>
<gene>
    <name evidence="5" type="ORF">GDO86_001087</name>
</gene>
<comment type="subcellular location">
    <subcellularLocation>
        <location evidence="2">Nucleus</location>
    </subcellularLocation>
</comment>
<reference evidence="5" key="1">
    <citation type="thesis" date="2020" institute="ProQuest LLC" country="789 East Eisenhower Parkway, Ann Arbor, MI, USA">
        <title>Comparative Genomics and Chromosome Evolution.</title>
        <authorList>
            <person name="Mudd A.B."/>
        </authorList>
    </citation>
    <scope>NUCLEOTIDE SEQUENCE</scope>
    <source>
        <strain evidence="5">Female2</strain>
        <tissue evidence="5">Blood</tissue>
    </source>
</reference>
<dbReference type="AlphaFoldDB" id="A0A8T2KEH1"/>
<proteinExistence type="predicted"/>
<sequence>MDSQCTVLVELEIGHCAQLRKKPTKDGFNYNWMVFVRGPGKCDIQHFVDRVIFGLHDSLPKPKRVCRKPPYRVEETGNIGFMLPIEVHFKNKEEPKKVSFTYDLFLNLEGNSFVNHLRCEKLTFNNPTKEFCKKLLKGGGIGIEDGKKASTLHHVTKEHLECPRKDSKSNTKESDPKKASSPKVVDNKSPKEENASIKAAFNELKLPLIETKAENMYAKRGPTDYKLSICGNTDFHASSSKKPKISEGLPVSSTLP</sequence>
<dbReference type="OrthoDB" id="10053467at2759"/>
<dbReference type="PANTHER" id="PTHR47827">
    <property type="entry name" value="AHD DOMAIN-CONTAINING PROTEIN"/>
    <property type="match status" value="1"/>
</dbReference>
<evidence type="ECO:0000256" key="3">
    <source>
        <dbReference type="SAM" id="MobiDB-lite"/>
    </source>
</evidence>
<dbReference type="GO" id="GO:0008023">
    <property type="term" value="C:transcription elongation factor complex"/>
    <property type="evidence" value="ECO:0007669"/>
    <property type="project" value="TreeGrafter"/>
</dbReference>
<organism evidence="5 6">
    <name type="scientific">Hymenochirus boettgeri</name>
    <name type="common">Congo dwarf clawed frog</name>
    <dbReference type="NCBI Taxonomy" id="247094"/>
    <lineage>
        <taxon>Eukaryota</taxon>
        <taxon>Metazoa</taxon>
        <taxon>Chordata</taxon>
        <taxon>Craniata</taxon>
        <taxon>Vertebrata</taxon>
        <taxon>Euteleostomi</taxon>
        <taxon>Amphibia</taxon>
        <taxon>Batrachia</taxon>
        <taxon>Anura</taxon>
        <taxon>Pipoidea</taxon>
        <taxon>Pipidae</taxon>
        <taxon>Pipinae</taxon>
        <taxon>Hymenochirus</taxon>
    </lineage>
</organism>
<evidence type="ECO:0000259" key="4">
    <source>
        <dbReference type="PROSITE" id="PS51037"/>
    </source>
</evidence>
<dbReference type="PANTHER" id="PTHR47827:SF4">
    <property type="entry name" value="PROTEIN ENL"/>
    <property type="match status" value="1"/>
</dbReference>
<name>A0A8T2KEH1_9PIPI</name>
<dbReference type="InterPro" id="IPR055129">
    <property type="entry name" value="YEATS_dom"/>
</dbReference>
<feature type="compositionally biased region" description="Basic and acidic residues" evidence="3">
    <location>
        <begin position="160"/>
        <end position="178"/>
    </location>
</feature>
<dbReference type="GO" id="GO:0003682">
    <property type="term" value="F:chromatin binding"/>
    <property type="evidence" value="ECO:0007669"/>
    <property type="project" value="TreeGrafter"/>
</dbReference>
<dbReference type="InterPro" id="IPR038704">
    <property type="entry name" value="YEAST_sf"/>
</dbReference>